<evidence type="ECO:0000256" key="1">
    <source>
        <dbReference type="ARBA" id="ARBA00009764"/>
    </source>
</evidence>
<evidence type="ECO:0000256" key="5">
    <source>
        <dbReference type="RuleBase" id="RU362066"/>
    </source>
</evidence>
<keyword evidence="8" id="KW-0966">Cell projection</keyword>
<dbReference type="InterPro" id="IPR010809">
    <property type="entry name" value="FliD_C"/>
</dbReference>
<dbReference type="InterPro" id="IPR003481">
    <property type="entry name" value="FliD_N"/>
</dbReference>
<dbReference type="eggNOG" id="COG1345">
    <property type="taxonomic scope" value="Bacteria"/>
</dbReference>
<dbReference type="PANTHER" id="PTHR30288:SF0">
    <property type="entry name" value="FLAGELLAR HOOK-ASSOCIATED PROTEIN 2"/>
    <property type="match status" value="1"/>
</dbReference>
<reference evidence="8 9" key="1">
    <citation type="submission" date="2016-10" db="EMBL/GenBank/DDBJ databases">
        <authorList>
            <person name="de Groot N.N."/>
        </authorList>
    </citation>
    <scope>NUCLEOTIDE SEQUENCE [LARGE SCALE GENOMIC DNA]</scope>
    <source>
        <strain evidence="8 9">AR40</strain>
    </source>
</reference>
<protein>
    <recommendedName>
        <fullName evidence="5">Flagellar hook-associated protein 2</fullName>
        <shortName evidence="5">HAP2</shortName>
    </recommendedName>
    <alternativeName>
        <fullName evidence="5">Flagellar cap protein</fullName>
    </alternativeName>
</protein>
<gene>
    <name evidence="8" type="ORF">SAMN04487884_11446</name>
</gene>
<comment type="subcellular location">
    <subcellularLocation>
        <location evidence="5">Secreted</location>
    </subcellularLocation>
    <subcellularLocation>
        <location evidence="5">Bacterial flagellum</location>
    </subcellularLocation>
</comment>
<evidence type="ECO:0000256" key="2">
    <source>
        <dbReference type="ARBA" id="ARBA00011255"/>
    </source>
</evidence>
<dbReference type="GO" id="GO:0071973">
    <property type="term" value="P:bacterial-type flagellum-dependent cell motility"/>
    <property type="evidence" value="ECO:0007669"/>
    <property type="project" value="TreeGrafter"/>
</dbReference>
<dbReference type="Pfam" id="PF02465">
    <property type="entry name" value="FliD_N"/>
    <property type="match status" value="1"/>
</dbReference>
<evidence type="ECO:0000259" key="7">
    <source>
        <dbReference type="Pfam" id="PF07195"/>
    </source>
</evidence>
<dbReference type="EMBL" id="FOGJ01000014">
    <property type="protein sequence ID" value="SER94135.1"/>
    <property type="molecule type" value="Genomic_DNA"/>
</dbReference>
<keyword evidence="8" id="KW-0282">Flagellum</keyword>
<keyword evidence="4 5" id="KW-0975">Bacterial flagellum</keyword>
<proteinExistence type="inferred from homology"/>
<dbReference type="GO" id="GO:0009421">
    <property type="term" value="C:bacterial-type flagellum filament cap"/>
    <property type="evidence" value="ECO:0007669"/>
    <property type="project" value="InterPro"/>
</dbReference>
<evidence type="ECO:0000256" key="4">
    <source>
        <dbReference type="ARBA" id="ARBA00023143"/>
    </source>
</evidence>
<comment type="function">
    <text evidence="5">Required for morphogenesis and for the elongation of the flagellar filament by facilitating polymerization of the flagellin monomers at the tip of growing filament. Forms a capping structure, which prevents flagellin subunits (transported through the central channel of the flagellum) from leaking out without polymerization at the distal end.</text>
</comment>
<comment type="similarity">
    <text evidence="1 5">Belongs to the FliD family.</text>
</comment>
<dbReference type="PANTHER" id="PTHR30288">
    <property type="entry name" value="FLAGELLAR CAP/ASSEMBLY PROTEIN FLID"/>
    <property type="match status" value="1"/>
</dbReference>
<evidence type="ECO:0000313" key="8">
    <source>
        <dbReference type="EMBL" id="SER94135.1"/>
    </source>
</evidence>
<dbReference type="GO" id="GO:0007155">
    <property type="term" value="P:cell adhesion"/>
    <property type="evidence" value="ECO:0007669"/>
    <property type="project" value="InterPro"/>
</dbReference>
<dbReference type="RefSeq" id="WP_074756510.1">
    <property type="nucleotide sequence ID" value="NZ_FOGJ01000014.1"/>
</dbReference>
<sequence>MANNIMSNGIYNHFLTSYASNDITKADSHKKDELKDIYKSIVRINKDSPLYLLKQDSVNEETAIAFKESARKLQGDLAMLKGDGDSGDFNNKVAFSSDTEAVSATYIGQASADPPSFDITVERLAQSQVNTGNFLPNEKTALEEGSYFFDATIGEQSFEFQFSIGANDTNLDIQQRISRLINKAGVTLEAEVISNENGENAIEVKASKQSLKQGQTRQFDIKDALNSPRHGIVPYFGLGNTSIEPTTAQFTIGGETHTSQSNHFTVASVYEIELKEPTNGQEPVHIGVKSDNDALVENVKNLVASYNTFLDSVSSSDENMPARTKMQTSIKSVASQHIGSLGQIGIGQLENGHIELNEESLRQMQSQAQDPSELMVPVKEFADHLKSISKEIMLDPMKFTQRPIVNYKNPGHEYANPYMTSEYSGMMFNNYC</sequence>
<keyword evidence="5" id="KW-0964">Secreted</keyword>
<keyword evidence="3" id="KW-0175">Coiled coil</keyword>
<name>A0A1H9TA55_BUTFI</name>
<evidence type="ECO:0000256" key="3">
    <source>
        <dbReference type="ARBA" id="ARBA00023054"/>
    </source>
</evidence>
<dbReference type="Proteomes" id="UP000182584">
    <property type="component" value="Unassembled WGS sequence"/>
</dbReference>
<dbReference type="InterPro" id="IPR040026">
    <property type="entry name" value="FliD"/>
</dbReference>
<evidence type="ECO:0000313" key="9">
    <source>
        <dbReference type="Proteomes" id="UP000182584"/>
    </source>
</evidence>
<feature type="domain" description="Flagellar hook-associated protein 2 N-terminal" evidence="6">
    <location>
        <begin position="36"/>
        <end position="128"/>
    </location>
</feature>
<organism evidence="8 9">
    <name type="scientific">Butyrivibrio fibrisolvens</name>
    <dbReference type="NCBI Taxonomy" id="831"/>
    <lineage>
        <taxon>Bacteria</taxon>
        <taxon>Bacillati</taxon>
        <taxon>Bacillota</taxon>
        <taxon>Clostridia</taxon>
        <taxon>Lachnospirales</taxon>
        <taxon>Lachnospiraceae</taxon>
        <taxon>Butyrivibrio</taxon>
    </lineage>
</organism>
<feature type="domain" description="Flagellar hook-associated protein 2 C-terminal" evidence="7">
    <location>
        <begin position="248"/>
        <end position="319"/>
    </location>
</feature>
<accession>A0A1H9TA55</accession>
<dbReference type="AlphaFoldDB" id="A0A1H9TA55"/>
<dbReference type="OrthoDB" id="9763527at2"/>
<evidence type="ECO:0000259" key="6">
    <source>
        <dbReference type="Pfam" id="PF02465"/>
    </source>
</evidence>
<dbReference type="Pfam" id="PF07195">
    <property type="entry name" value="FliD_C"/>
    <property type="match status" value="1"/>
</dbReference>
<keyword evidence="8" id="KW-0969">Cilium</keyword>
<comment type="subunit">
    <text evidence="2 5">Homopentamer.</text>
</comment>